<dbReference type="KEGG" id="psup:E5P55_01280"/>
<evidence type="ECO:0000313" key="1">
    <source>
        <dbReference type="EMBL" id="QPJ58569.1"/>
    </source>
</evidence>
<gene>
    <name evidence="1" type="ORF">E5P55_01280</name>
</gene>
<dbReference type="EMBL" id="CP039370">
    <property type="protein sequence ID" value="QPJ58569.1"/>
    <property type="molecule type" value="Genomic_DNA"/>
</dbReference>
<proteinExistence type="predicted"/>
<protein>
    <submittedName>
        <fullName evidence="1">Uncharacterized protein</fullName>
    </submittedName>
</protein>
<reference evidence="1 2" key="1">
    <citation type="journal article" date="2020" name="Sci. Rep.">
        <title>Morphology, ultrastructure, genomics, and phylogeny of Euplotes vanleeuwenhoeki sp. nov. and its ultra-reduced endosymbiont Candidatus Pinguicoccus supinus sp. nov.</title>
        <authorList>
            <person name="Serra V."/>
            <person name="Gammuto L."/>
            <person name="Nitla V."/>
            <person name="Castelli M."/>
            <person name="Lanzoni O."/>
            <person name="Sassera D."/>
            <person name="Bandi C."/>
            <person name="Sandeep B.V."/>
            <person name="Verni F."/>
            <person name="Modeo L."/>
            <person name="Petroni G."/>
        </authorList>
    </citation>
    <scope>NUCLEOTIDE SEQUENCE [LARGE SCALE GENOMIC DNA]</scope>
    <source>
        <strain evidence="1 2">KKR18_Esm</strain>
    </source>
</reference>
<name>A0A7T0FXY5_9BACT</name>
<accession>A0A7T0FXY5</accession>
<dbReference type="AlphaFoldDB" id="A0A7T0FXY5"/>
<keyword evidence="2" id="KW-1185">Reference proteome</keyword>
<dbReference type="Proteomes" id="UP000594451">
    <property type="component" value="Chromosome"/>
</dbReference>
<evidence type="ECO:0000313" key="2">
    <source>
        <dbReference type="Proteomes" id="UP000594451"/>
    </source>
</evidence>
<sequence>MKKKNNFNLPHIDIFEMSESSELSNLLKNIEFLNIDLKNKQFFLLENYNHFKVNKSKFKPLIRLKIGSNLFNKTFDYYNDLCKKNFLKNDFKIISSRKRKSPFNFSFDFNYQLDLWKDDIYDLKLNHIEFKKLIYYYSYAVQHYKNSIVEEY</sequence>
<organism evidence="1 2">
    <name type="scientific">Candidatus Pinguicoccus supinus</name>
    <dbReference type="NCBI Taxonomy" id="2529394"/>
    <lineage>
        <taxon>Bacteria</taxon>
        <taxon>Pseudomonadati</taxon>
        <taxon>Verrucomicrobiota</taxon>
        <taxon>Candidatus Pinguicoccus</taxon>
    </lineage>
</organism>